<evidence type="ECO:0000256" key="6">
    <source>
        <dbReference type="ARBA" id="ARBA00023242"/>
    </source>
</evidence>
<feature type="compositionally biased region" description="Polar residues" evidence="12">
    <location>
        <begin position="1114"/>
        <end position="1133"/>
    </location>
</feature>
<accession>A0A8W7K8C6</accession>
<dbReference type="SUPFAM" id="SSF47459">
    <property type="entry name" value="HLH, helix-loop-helix DNA-binding domain"/>
    <property type="match status" value="1"/>
</dbReference>
<feature type="compositionally biased region" description="Low complexity" evidence="12">
    <location>
        <begin position="1134"/>
        <end position="1144"/>
    </location>
</feature>
<dbReference type="KEGG" id="aali:118460359"/>
<feature type="region of interest" description="Disordered" evidence="12">
    <location>
        <begin position="620"/>
        <end position="643"/>
    </location>
</feature>
<feature type="region of interest" description="Disordered" evidence="12">
    <location>
        <begin position="502"/>
        <end position="547"/>
    </location>
</feature>
<evidence type="ECO:0000313" key="15">
    <source>
        <dbReference type="Proteomes" id="UP000069272"/>
    </source>
</evidence>
<keyword evidence="15" id="KW-1185">Reference proteome</keyword>
<feature type="compositionally biased region" description="Low complexity" evidence="12">
    <location>
        <begin position="809"/>
        <end position="824"/>
    </location>
</feature>
<dbReference type="CDD" id="cd11402">
    <property type="entry name" value="bHLHzip_Mnt"/>
    <property type="match status" value="1"/>
</dbReference>
<keyword evidence="2" id="KW-0678">Repressor</keyword>
<reference evidence="14 15" key="1">
    <citation type="journal article" date="2017" name="G3 (Bethesda)">
        <title>The Physical Genome Mapping of Anopheles albimanus Corrected Scaffold Misassemblies and Identified Interarm Rearrangements in Genus Anopheles.</title>
        <authorList>
            <person name="Artemov G.N."/>
            <person name="Peery A.N."/>
            <person name="Jiang X."/>
            <person name="Tu Z."/>
            <person name="Stegniy V.N."/>
            <person name="Sharakhova M.V."/>
            <person name="Sharakhov I.V."/>
        </authorList>
    </citation>
    <scope>NUCLEOTIDE SEQUENCE [LARGE SCALE GENOMIC DNA]</scope>
    <source>
        <strain evidence="14 15">ALBI9_A</strain>
    </source>
</reference>
<dbReference type="GO" id="GO:0046983">
    <property type="term" value="F:protein dimerization activity"/>
    <property type="evidence" value="ECO:0007669"/>
    <property type="project" value="InterPro"/>
</dbReference>
<keyword evidence="11" id="KW-0175">Coiled coil</keyword>
<protein>
    <recommendedName>
        <fullName evidence="9">Max-binding protein MNT</fullName>
    </recommendedName>
    <alternativeName>
        <fullName evidence="10">Myc antagonist MNT</fullName>
    </alternativeName>
</protein>
<dbReference type="FunFam" id="4.10.280.10:FF:000034">
    <property type="entry name" value="MAX network transcriptional repressor"/>
    <property type="match status" value="1"/>
</dbReference>
<dbReference type="InterPro" id="IPR036638">
    <property type="entry name" value="HLH_DNA-bd_sf"/>
</dbReference>
<dbReference type="OrthoDB" id="5920083at2759"/>
<evidence type="ECO:0000256" key="2">
    <source>
        <dbReference type="ARBA" id="ARBA00022491"/>
    </source>
</evidence>
<reference evidence="14" key="2">
    <citation type="submission" date="2022-08" db="UniProtKB">
        <authorList>
            <consortium name="EnsemblMetazoa"/>
        </authorList>
    </citation>
    <scope>IDENTIFICATION</scope>
    <source>
        <strain evidence="14">STECLA/ALBI9_A</strain>
    </source>
</reference>
<feature type="region of interest" description="Disordered" evidence="12">
    <location>
        <begin position="750"/>
        <end position="783"/>
    </location>
</feature>
<evidence type="ECO:0000313" key="14">
    <source>
        <dbReference type="EnsemblMetazoa" id="AALB016350-PC"/>
    </source>
</evidence>
<feature type="region of interest" description="Disordered" evidence="12">
    <location>
        <begin position="142"/>
        <end position="170"/>
    </location>
</feature>
<dbReference type="Pfam" id="PF00010">
    <property type="entry name" value="HLH"/>
    <property type="match status" value="1"/>
</dbReference>
<sequence length="1487" mass="152404">MYGDGRLRRNRSFGVFGETKRSSNAIAMFPSDTEKCFPYSILSKAQQQQQQQQRMGVRLEAGMKPALTGGMLSSSSSSGSPSYEVPLANGAAAVAGAGAAGAFYSNAMVTDVGICFSMSNVNLNGEYHAPANHLVPPMAPVAKAQPSSAVPTRRTTGSHERRKSYEDPGPGTALMLARRRAAAFVPVSAGAVFKPIVHLPQQGPVPPPTAPVLPKLHAAIEPTVVALASAQHQLVQQQAAGSSSYHHAPFPAPVLLNHARTSTHHQHQHHPLPPVHYPLPRSHRSMLPAPVAAPHYARSPSCDALSRVATVGAAAAGTGAAASPLIGAGVTSNRASPPYNYKQSNGGSSAKVAANYEPYPPPPLVLASLQRSSAVHHHQLQPVPVAAQPTQPSLAYFALPSGAAGAPIAPTSGAAPSIDPFEYYRLTVDGVAASDSVIPGVAGPAKCSSAITDGLDPGLPPVRYNGGVRKLVLKCCYDELRHLPTVSALGCHGSPQQTVAEGASYTGTSTASPAARSTPGDARRASSTSSTSSSSSSMADYGHPHHPAMVVSRSCPASPNAPATLALVAKSDEAALSTCSSPMISLAQEQRHPQQRNDEAPMEVCCDDAGVEKDAAPIDRTLDDEPKDFSMKPLSGKAGRASARAQAFDLDRNRRELKTAPKKKWIRHYMEDEPLVNGHSTAPPLVVISSNGGGSLMGGAVLQKHGSVNHVSTVASTSIASTTSSPMTIDLSTKHQPNMVPFHHHHTVTHPLVAPSTTPPSSALSSSSSTSSSSSSSTLTVSPVDVDSQSSLSLSNGGSIPNGYVTAHSNNNSSSSSNSNSNSSISANINSAGNLSSLAGTLSPLTTTTGTVVTNGVPSTGALPIGLNGVAVTVAAASSVPGSNNTAPGHHHTGLHHLPLELQQQVAAGLSAQGSQTAGAALFANIPARRRTTSSNSNGVGTREVHNKLEKNRRAHLKECFEQLKKQLSLQPDEKKISNLSILHAAIRHIQVLKRKEREFEHEMERLAKEKIAAQNRILLLKREITQMGDVDVSRLAPDTDMTPNPTTNGGSAGVVASGLNLVGTTVQSDRDQSSETVLVSGRNGIRYSSSSSLSSIATNASISTLPHQTTISPVLSISSPSRGSPALNRNSTSPPSSSSSSSLSSVASSLSVSSVSAASLMVPLSLTTKGGNVLEAHNISSTAPSTLKFSTGPLNGLNLSNSATALTVNGATVMNGTTGSTTTAQLPVIVGANGTANIVGITHSQLLATTAAGVNGSTAIQTIPLNLNVTSTTNVCNGMNGSAGLPTAAIISSAAGLHLAPSSAQALQLTTASSANSSSSSSTSNSIGTTAGITVSSGNSINGAFATAGGKTNASVYSAMPGVSVGNLMGMTGKELINGTINGKNGTVRTDTSKLEIIATQSPTNNATVVAANGTTGALDPPGTKVITYALTSVDKDSKMGVVYSPIQLLTQQGLRVIQQSPNGLATIELSAPSNVGNRLQLHLTH</sequence>
<evidence type="ECO:0000256" key="4">
    <source>
        <dbReference type="ARBA" id="ARBA00023125"/>
    </source>
</evidence>
<comment type="subcellular location">
    <subcellularLocation>
        <location evidence="1">Nucleus</location>
    </subcellularLocation>
</comment>
<dbReference type="GO" id="GO:0000981">
    <property type="term" value="F:DNA-binding transcription factor activity, RNA polymerase II-specific"/>
    <property type="evidence" value="ECO:0007669"/>
    <property type="project" value="TreeGrafter"/>
</dbReference>
<keyword evidence="5" id="KW-0804">Transcription</keyword>
<feature type="compositionally biased region" description="Low complexity" evidence="12">
    <location>
        <begin position="526"/>
        <end position="537"/>
    </location>
</feature>
<dbReference type="GO" id="GO:0000978">
    <property type="term" value="F:RNA polymerase II cis-regulatory region sequence-specific DNA binding"/>
    <property type="evidence" value="ECO:0007669"/>
    <property type="project" value="TreeGrafter"/>
</dbReference>
<dbReference type="InterPro" id="IPR011598">
    <property type="entry name" value="bHLH_dom"/>
</dbReference>
<dbReference type="Proteomes" id="UP000069272">
    <property type="component" value="Chromosome 2R"/>
</dbReference>
<keyword evidence="4" id="KW-0238">DNA-binding</keyword>
<feature type="region of interest" description="Disordered" evidence="12">
    <location>
        <begin position="803"/>
        <end position="824"/>
    </location>
</feature>
<dbReference type="Gene3D" id="4.10.280.10">
    <property type="entry name" value="Helix-loop-helix DNA-binding domain"/>
    <property type="match status" value="1"/>
</dbReference>
<feature type="domain" description="BHLH" evidence="13">
    <location>
        <begin position="941"/>
        <end position="993"/>
    </location>
</feature>
<evidence type="ECO:0000256" key="1">
    <source>
        <dbReference type="ARBA" id="ARBA00004123"/>
    </source>
</evidence>
<dbReference type="GeneID" id="118460359"/>
<comment type="function">
    <text evidence="7">Binds DNA as a heterodimer with MAX and represses transcription. Binds to the canonical E box sequence 5'-CACGTG-3' and, with higher affinity, to 5'-CACGCG-3'.</text>
</comment>
<evidence type="ECO:0000256" key="5">
    <source>
        <dbReference type="ARBA" id="ARBA00023163"/>
    </source>
</evidence>
<feature type="compositionally biased region" description="Polar residues" evidence="12">
    <location>
        <begin position="502"/>
        <end position="512"/>
    </location>
</feature>
<evidence type="ECO:0000256" key="12">
    <source>
        <dbReference type="SAM" id="MobiDB-lite"/>
    </source>
</evidence>
<dbReference type="EnsemblMetazoa" id="AALB016350-RC">
    <property type="protein sequence ID" value="AALB016350-PC"/>
    <property type="gene ID" value="AALB016350"/>
</dbReference>
<evidence type="ECO:0000259" key="13">
    <source>
        <dbReference type="PROSITE" id="PS50888"/>
    </source>
</evidence>
<dbReference type="PROSITE" id="PS50888">
    <property type="entry name" value="BHLH"/>
    <property type="match status" value="1"/>
</dbReference>
<feature type="coiled-coil region" evidence="11">
    <location>
        <begin position="990"/>
        <end position="1024"/>
    </location>
</feature>
<dbReference type="SMART" id="SM00353">
    <property type="entry name" value="HLH"/>
    <property type="match status" value="1"/>
</dbReference>
<keyword evidence="6" id="KW-0539">Nucleus</keyword>
<organism evidence="14 15">
    <name type="scientific">Anopheles albimanus</name>
    <name type="common">New world malaria mosquito</name>
    <dbReference type="NCBI Taxonomy" id="7167"/>
    <lineage>
        <taxon>Eukaryota</taxon>
        <taxon>Metazoa</taxon>
        <taxon>Ecdysozoa</taxon>
        <taxon>Arthropoda</taxon>
        <taxon>Hexapoda</taxon>
        <taxon>Insecta</taxon>
        <taxon>Pterygota</taxon>
        <taxon>Neoptera</taxon>
        <taxon>Endopterygota</taxon>
        <taxon>Diptera</taxon>
        <taxon>Nematocera</taxon>
        <taxon>Culicoidea</taxon>
        <taxon>Culicidae</taxon>
        <taxon>Anophelinae</taxon>
        <taxon>Anopheles</taxon>
    </lineage>
</organism>
<evidence type="ECO:0000256" key="11">
    <source>
        <dbReference type="SAM" id="Coils"/>
    </source>
</evidence>
<feature type="compositionally biased region" description="Basic and acidic residues" evidence="12">
    <location>
        <begin position="620"/>
        <end position="630"/>
    </location>
</feature>
<feature type="compositionally biased region" description="Basic and acidic residues" evidence="12">
    <location>
        <begin position="157"/>
        <end position="166"/>
    </location>
</feature>
<comment type="subunit">
    <text evidence="8">Efficient DNA binding requires dimerization with another bHLH protein. Binds DNA as a homodimer or a heterodimer with MAX.</text>
</comment>
<evidence type="ECO:0000256" key="10">
    <source>
        <dbReference type="ARBA" id="ARBA00083368"/>
    </source>
</evidence>
<dbReference type="PANTHER" id="PTHR11969">
    <property type="entry name" value="MAX DIMERIZATION, MAD"/>
    <property type="match status" value="1"/>
</dbReference>
<dbReference type="PANTHER" id="PTHR11969:SF99">
    <property type="entry name" value="MAX-BINDING PROTEIN MNT"/>
    <property type="match status" value="1"/>
</dbReference>
<evidence type="ECO:0000256" key="3">
    <source>
        <dbReference type="ARBA" id="ARBA00023015"/>
    </source>
</evidence>
<feature type="region of interest" description="Disordered" evidence="12">
    <location>
        <begin position="1114"/>
        <end position="1144"/>
    </location>
</feature>
<evidence type="ECO:0000256" key="7">
    <source>
        <dbReference type="ARBA" id="ARBA00057176"/>
    </source>
</evidence>
<proteinExistence type="predicted"/>
<evidence type="ECO:0000256" key="9">
    <source>
        <dbReference type="ARBA" id="ARBA00070444"/>
    </source>
</evidence>
<dbReference type="RefSeq" id="XP_035780497.1">
    <property type="nucleotide sequence ID" value="XM_035924604.1"/>
</dbReference>
<keyword evidence="3" id="KW-0805">Transcription regulation</keyword>
<dbReference type="RefSeq" id="XP_035780498.1">
    <property type="nucleotide sequence ID" value="XM_035924605.1"/>
</dbReference>
<name>A0A8W7K8C6_ANOAL</name>
<dbReference type="GO" id="GO:0005634">
    <property type="term" value="C:nucleus"/>
    <property type="evidence" value="ECO:0007669"/>
    <property type="project" value="UniProtKB-SubCell"/>
</dbReference>
<feature type="compositionally biased region" description="Polar residues" evidence="12">
    <location>
        <begin position="145"/>
        <end position="155"/>
    </location>
</feature>
<evidence type="ECO:0000256" key="8">
    <source>
        <dbReference type="ARBA" id="ARBA00062701"/>
    </source>
</evidence>